<dbReference type="AlphaFoldDB" id="A0A812NDZ4"/>
<keyword evidence="1" id="KW-1133">Transmembrane helix</keyword>
<feature type="transmembrane region" description="Helical" evidence="1">
    <location>
        <begin position="312"/>
        <end position="331"/>
    </location>
</feature>
<gene>
    <name evidence="2" type="ORF">SNAT2548_LOCUS16588</name>
</gene>
<feature type="transmembrane region" description="Helical" evidence="1">
    <location>
        <begin position="232"/>
        <end position="257"/>
    </location>
</feature>
<evidence type="ECO:0000313" key="2">
    <source>
        <dbReference type="EMBL" id="CAE7316150.1"/>
    </source>
</evidence>
<comment type="caution">
    <text evidence="2">The sequence shown here is derived from an EMBL/GenBank/DDBJ whole genome shotgun (WGS) entry which is preliminary data.</text>
</comment>
<name>A0A812NDZ4_9DINO</name>
<keyword evidence="1" id="KW-0472">Membrane</keyword>
<feature type="transmembrane region" description="Helical" evidence="1">
    <location>
        <begin position="167"/>
        <end position="187"/>
    </location>
</feature>
<proteinExistence type="predicted"/>
<keyword evidence="1" id="KW-0812">Transmembrane</keyword>
<feature type="transmembrane region" description="Helical" evidence="1">
    <location>
        <begin position="78"/>
        <end position="102"/>
    </location>
</feature>
<organism evidence="2 3">
    <name type="scientific">Symbiodinium natans</name>
    <dbReference type="NCBI Taxonomy" id="878477"/>
    <lineage>
        <taxon>Eukaryota</taxon>
        <taxon>Sar</taxon>
        <taxon>Alveolata</taxon>
        <taxon>Dinophyceae</taxon>
        <taxon>Suessiales</taxon>
        <taxon>Symbiodiniaceae</taxon>
        <taxon>Symbiodinium</taxon>
    </lineage>
</organism>
<evidence type="ECO:0000313" key="3">
    <source>
        <dbReference type="Proteomes" id="UP000604046"/>
    </source>
</evidence>
<accession>A0A812NDZ4</accession>
<evidence type="ECO:0000256" key="1">
    <source>
        <dbReference type="SAM" id="Phobius"/>
    </source>
</evidence>
<protein>
    <submittedName>
        <fullName evidence="2">Uncharacterized protein</fullName>
    </submittedName>
</protein>
<reference evidence="2" key="1">
    <citation type="submission" date="2021-02" db="EMBL/GenBank/DDBJ databases">
        <authorList>
            <person name="Dougan E. K."/>
            <person name="Rhodes N."/>
            <person name="Thang M."/>
            <person name="Chan C."/>
        </authorList>
    </citation>
    <scope>NUCLEOTIDE SEQUENCE</scope>
</reference>
<sequence>MANLELRMQELENRQILEEAGVRVSDDPERLSELQKSSVSVTRGLKVLGTSAHTLADTVHEAILLVGTGGIGPGSQALIVLGFLVNIVVQTLFCVIIGNSFLDDPYPSVEDSKRWRETIAHDWNFMDQLGATSLASRMCAGDATLSYATAQESIISEIRLYSAGLPIMNVGSMGAILCLLCLTVWWLQILRELWSAVSFGEGCISLPTRSTRLTPTDSGSFRLVSISVTRKVFVVALVVVRFAVAVTLGAVGTLFLLNTGSIQEVVLNAVALGFILETDELFYDTLVPKGVKAVKDVIEPLPLLENTYWGSYTRAGITVGICTALLVLAGTNLNDTLSHMRAIEEEMCGGRKNFVVGLGTATDTSYAVEIRELDEGGEDAGVDFGGAAQARLRSDGVRDLVWFGSLSSLMSPG</sequence>
<dbReference type="Proteomes" id="UP000604046">
    <property type="component" value="Unassembled WGS sequence"/>
</dbReference>
<dbReference type="EMBL" id="CAJNDS010002084">
    <property type="protein sequence ID" value="CAE7316150.1"/>
    <property type="molecule type" value="Genomic_DNA"/>
</dbReference>
<keyword evidence="3" id="KW-1185">Reference proteome</keyword>